<dbReference type="KEGG" id="fcn:FN3523_1767"/>
<dbReference type="HOGENOM" id="CLU_1198374_0_0_6"/>
<evidence type="ECO:0000256" key="1">
    <source>
        <dbReference type="SAM" id="Phobius"/>
    </source>
</evidence>
<dbReference type="AlphaFoldDB" id="F4BHX6"/>
<keyword evidence="1" id="KW-1133">Transmembrane helix</keyword>
<reference evidence="3" key="1">
    <citation type="journal article" date="2011" name="Appl. Environ. Microbiol.">
        <title>Common ancestry and novel genetic traits of Francisella novicida-like isolates from North America and Australia as revealed by comparative genomic analyses.</title>
        <authorList>
            <person name="Siddaramappa S."/>
            <person name="Challacombe J.F."/>
            <person name="Petersen J.M."/>
            <person name="Pillai S."/>
            <person name="Hogg G."/>
            <person name="Kuske C.R."/>
        </authorList>
    </citation>
    <scope>NUCLEOTIDE SEQUENCE [LARGE SCALE GENOMIC DNA]</scope>
    <source>
        <strain evidence="3">3523</strain>
    </source>
</reference>
<dbReference type="EMBL" id="CP002558">
    <property type="protein sequence ID" value="AEE27070.1"/>
    <property type="molecule type" value="Genomic_DNA"/>
</dbReference>
<sequence>MLSWLKQHKNALILGVLGTVLGGVILYFIIPQSQANIIVTENTSKDWCQQTYGIKTPPKYIQNQSIRKCFYPLVYSWGYVNSGSLPSDWFSQRYFKSYKIDIANLSTEYNIDSTVSIASNSMKHDIYFSCKSSEIELMKRGVLIIEKLVNLNKTIYCGIVIVSSNDDISTPNIIVSSTDVESQYIKSSLWSKKTIGTNFDYSENSNNDIFKPFNEYFYKN</sequence>
<name>F4BHX6_9GAMM</name>
<keyword evidence="1" id="KW-0812">Transmembrane</keyword>
<evidence type="ECO:0000313" key="3">
    <source>
        <dbReference type="Proteomes" id="UP000008303"/>
    </source>
</evidence>
<dbReference type="PATRIC" id="fig|676032.3.peg.1777"/>
<dbReference type="RefSeq" id="WP_014549041.1">
    <property type="nucleotide sequence ID" value="NC_017449.1"/>
</dbReference>
<proteinExistence type="predicted"/>
<keyword evidence="1" id="KW-0472">Membrane</keyword>
<organism evidence="2 3">
    <name type="scientific">Francisella hispaniensis</name>
    <dbReference type="NCBI Taxonomy" id="622488"/>
    <lineage>
        <taxon>Bacteria</taxon>
        <taxon>Pseudomonadati</taxon>
        <taxon>Pseudomonadota</taxon>
        <taxon>Gammaproteobacteria</taxon>
        <taxon>Thiotrichales</taxon>
        <taxon>Francisellaceae</taxon>
        <taxon>Francisella</taxon>
    </lineage>
</organism>
<protein>
    <submittedName>
        <fullName evidence="2">Uncharacterized protein</fullName>
    </submittedName>
</protein>
<accession>F4BHX6</accession>
<feature type="transmembrane region" description="Helical" evidence="1">
    <location>
        <begin position="12"/>
        <end position="30"/>
    </location>
</feature>
<gene>
    <name evidence="2" type="ordered locus">FN3523_1767</name>
</gene>
<evidence type="ECO:0000313" key="2">
    <source>
        <dbReference type="EMBL" id="AEE27070.1"/>
    </source>
</evidence>
<dbReference type="Proteomes" id="UP000008303">
    <property type="component" value="Chromosome"/>
</dbReference>